<dbReference type="EC" id="3.1.11.2" evidence="3"/>
<dbReference type="PANTHER" id="PTHR22748:SF26">
    <property type="entry name" value="ENDONUCLEASE_EXONUCLEASE_PHOSPHATASE DOMAIN-CONTAINING PROTEIN"/>
    <property type="match status" value="1"/>
</dbReference>
<evidence type="ECO:0000256" key="9">
    <source>
        <dbReference type="PIRSR" id="PIRSR604808-1"/>
    </source>
</evidence>
<feature type="active site" description="Proton donor/acceptor" evidence="9">
    <location>
        <position position="143"/>
    </location>
</feature>
<dbReference type="GO" id="GO:0046872">
    <property type="term" value="F:metal ion binding"/>
    <property type="evidence" value="ECO:0007669"/>
    <property type="project" value="UniProtKB-KW"/>
</dbReference>
<dbReference type="InParanoid" id="A0A803JLL1"/>
<feature type="site" description="Important for catalytic activity" evidence="11">
    <location>
        <position position="206"/>
    </location>
</feature>
<keyword evidence="7 10" id="KW-0460">Magnesium</keyword>
<keyword evidence="8" id="KW-0234">DNA repair</keyword>
<evidence type="ECO:0000256" key="8">
    <source>
        <dbReference type="ARBA" id="ARBA00023204"/>
    </source>
</evidence>
<dbReference type="GO" id="GO:0006281">
    <property type="term" value="P:DNA repair"/>
    <property type="evidence" value="ECO:0007669"/>
    <property type="project" value="UniProtKB-KW"/>
</dbReference>
<feature type="active site" evidence="9">
    <location>
        <position position="113"/>
    </location>
</feature>
<name>A0A803JLL1_XENTR</name>
<feature type="binding site" evidence="10">
    <location>
        <position position="231"/>
    </location>
    <ligand>
        <name>Mg(2+)</name>
        <dbReference type="ChEBI" id="CHEBI:18420"/>
        <label>1</label>
    </ligand>
</feature>
<dbReference type="SUPFAM" id="SSF56219">
    <property type="entry name" value="DNase I-like"/>
    <property type="match status" value="1"/>
</dbReference>
<evidence type="ECO:0000256" key="10">
    <source>
        <dbReference type="PIRSR" id="PIRSR604808-2"/>
    </source>
</evidence>
<keyword evidence="4 10" id="KW-0479">Metal-binding</keyword>
<reference evidence="14" key="1">
    <citation type="journal article" date="2010" name="Science">
        <title>The genome of the Western clawed frog Xenopus tropicalis.</title>
        <authorList>
            <person name="Hellsten U."/>
            <person name="Harland R.M."/>
            <person name="Gilchrist M.J."/>
            <person name="Hendrix D."/>
            <person name="Jurka J."/>
            <person name="Kapitonov V."/>
            <person name="Ovcharenko I."/>
            <person name="Putnam N.H."/>
            <person name="Shu S."/>
            <person name="Taher L."/>
            <person name="Blitz I.L."/>
            <person name="Blumberg B."/>
            <person name="Dichmann D.S."/>
            <person name="Dubchak I."/>
            <person name="Amaya E."/>
            <person name="Detter J.C."/>
            <person name="Fletcher R."/>
            <person name="Gerhard D.S."/>
            <person name="Goodstein D."/>
            <person name="Graves T."/>
            <person name="Grigoriev I.V."/>
            <person name="Grimwood J."/>
            <person name="Kawashima T."/>
            <person name="Lindquist E."/>
            <person name="Lucas S.M."/>
            <person name="Mead P.E."/>
            <person name="Mitros T."/>
            <person name="Ogino H."/>
            <person name="Ohta Y."/>
            <person name="Poliakov A.V."/>
            <person name="Pollet N."/>
            <person name="Robert J."/>
            <person name="Salamov A."/>
            <person name="Sater A.K."/>
            <person name="Schmutz J."/>
            <person name="Terry A."/>
            <person name="Vize P.D."/>
            <person name="Warren W.C."/>
            <person name="Wells D."/>
            <person name="Wills A."/>
            <person name="Wilson R.K."/>
            <person name="Zimmerman L.B."/>
            <person name="Zorn A.M."/>
            <person name="Grainger R."/>
            <person name="Grammer T."/>
            <person name="Khokha M.K."/>
            <person name="Richardson P.M."/>
            <person name="Rokhsar D.S."/>
        </authorList>
    </citation>
    <scope>NUCLEOTIDE SEQUENCE [LARGE SCALE GENOMIC DNA]</scope>
    <source>
        <strain evidence="14">Nigerian</strain>
    </source>
</reference>
<feature type="binding site" evidence="10">
    <location>
        <position position="145"/>
    </location>
    <ligand>
        <name>Mg(2+)</name>
        <dbReference type="ChEBI" id="CHEBI:18420"/>
        <label>1</label>
    </ligand>
</feature>
<comment type="cofactor">
    <cofactor evidence="10">
        <name>Mg(2+)</name>
        <dbReference type="ChEBI" id="CHEBI:18420"/>
    </cofactor>
    <cofactor evidence="10">
        <name>Mn(2+)</name>
        <dbReference type="ChEBI" id="CHEBI:29035"/>
    </cofactor>
    <text evidence="10">Probably binds two magnesium or manganese ions per subunit.</text>
</comment>
<evidence type="ECO:0000313" key="14">
    <source>
        <dbReference type="Ensembl" id="ENSXETP00000108867"/>
    </source>
</evidence>
<reference evidence="14" key="2">
    <citation type="submission" date="2021-03" db="UniProtKB">
        <authorList>
            <consortium name="Ensembl"/>
        </authorList>
    </citation>
    <scope>IDENTIFICATION</scope>
</reference>
<dbReference type="InterPro" id="IPR005135">
    <property type="entry name" value="Endo/exonuclease/phosphatase"/>
</dbReference>
<dbReference type="AlphaFoldDB" id="A0A803JLL1"/>
<dbReference type="PANTHER" id="PTHR22748">
    <property type="entry name" value="AP ENDONUCLEASE"/>
    <property type="match status" value="1"/>
</dbReference>
<feature type="binding site" evidence="10">
    <location>
        <position position="230"/>
    </location>
    <ligand>
        <name>Mg(2+)</name>
        <dbReference type="ChEBI" id="CHEBI:18420"/>
        <label>1</label>
    </ligand>
</feature>
<evidence type="ECO:0000256" key="12">
    <source>
        <dbReference type="SAM" id="Coils"/>
    </source>
</evidence>
<proteinExistence type="inferred from homology"/>
<keyword evidence="12" id="KW-0175">Coiled coil</keyword>
<dbReference type="GO" id="GO:0008311">
    <property type="term" value="F:double-stranded DNA 3'-5' DNA exonuclease activity"/>
    <property type="evidence" value="ECO:0007669"/>
    <property type="project" value="UniProtKB-EC"/>
</dbReference>
<accession>A0A803JLL1</accession>
<evidence type="ECO:0000259" key="13">
    <source>
        <dbReference type="Pfam" id="PF03372"/>
    </source>
</evidence>
<dbReference type="Pfam" id="PF03372">
    <property type="entry name" value="Exo_endo_phos"/>
    <property type="match status" value="1"/>
</dbReference>
<evidence type="ECO:0000256" key="3">
    <source>
        <dbReference type="ARBA" id="ARBA00012115"/>
    </source>
</evidence>
<comment type="catalytic activity">
    <reaction evidence="1">
        <text>Exonucleolytic cleavage in the 3'- to 5'-direction to yield nucleoside 5'-phosphates.</text>
        <dbReference type="EC" id="3.1.11.2"/>
    </reaction>
</comment>
<evidence type="ECO:0000256" key="6">
    <source>
        <dbReference type="ARBA" id="ARBA00022801"/>
    </source>
</evidence>
<feature type="coiled-coil region" evidence="12">
    <location>
        <begin position="307"/>
        <end position="334"/>
    </location>
</feature>
<evidence type="ECO:0000256" key="11">
    <source>
        <dbReference type="PIRSR" id="PIRSR604808-3"/>
    </source>
</evidence>
<dbReference type="CDD" id="cd09076">
    <property type="entry name" value="L1-EN"/>
    <property type="match status" value="1"/>
</dbReference>
<keyword evidence="10" id="KW-0464">Manganese</keyword>
<feature type="active site" description="Proton acceptor" evidence="9">
    <location>
        <position position="231"/>
    </location>
</feature>
<feature type="domain" description="Endonuclease/exonuclease/phosphatase" evidence="13">
    <location>
        <begin position="8"/>
        <end position="231"/>
    </location>
</feature>
<sequence>MAGNLKIVSLNVNGLNTPEKRKQIVKIMRKQKGDIVILQETHFRKEAPPMHKLGTYSQWFYSNNSQQKTRGVAIAIRNTVDFKLQTTLSDQNGRYLIIKGLLYHSKCTIGSIYAPNIKQGKFFSQLTHKIAEFAEGATIMGGDLNIALNPSLDTSKGVSSSTPQTIKAVHKHLQTLRLIDSWRFLNPTSKQFTFYSYAQNGYSRIDYIFISQHYLHWLQQASIDSISWSDHATISATLQVPNRPKREWNWRLNDNLLKDCECQAELQSTIKDYKENVLNDPSSHQSKWLALKCVIRGILIKHRARLKRERQNNLNRLLTEIQQLEAQHQVSLDKDSLQTLTNKRLELKQYFNAQTTFDMIRLKQKYYEFGNKSGKLLARALKDRQTNQYIHKIKNAKGEIQVLPGKIALAFKNFYESLYNIPQTTEPNKFAGKIKEYLTKYQLPKLDSLCLQSNKHSLIKPRDLMGSQANFTNNLLSP</sequence>
<feature type="binding site" evidence="10">
    <location>
        <position position="143"/>
    </location>
    <ligand>
        <name>Mg(2+)</name>
        <dbReference type="ChEBI" id="CHEBI:18420"/>
        <label>1</label>
    </ligand>
</feature>
<dbReference type="InterPro" id="IPR036691">
    <property type="entry name" value="Endo/exonu/phosph_ase_sf"/>
</dbReference>
<evidence type="ECO:0000256" key="1">
    <source>
        <dbReference type="ARBA" id="ARBA00000493"/>
    </source>
</evidence>
<comment type="similarity">
    <text evidence="2">Belongs to the DNA repair enzymes AP/ExoA family.</text>
</comment>
<feature type="site" description="Interaction with DNA substrate" evidence="11">
    <location>
        <position position="231"/>
    </location>
</feature>
<evidence type="ECO:0000256" key="4">
    <source>
        <dbReference type="ARBA" id="ARBA00022723"/>
    </source>
</evidence>
<evidence type="ECO:0000256" key="2">
    <source>
        <dbReference type="ARBA" id="ARBA00007092"/>
    </source>
</evidence>
<feature type="site" description="Transition state stabilizer" evidence="11">
    <location>
        <position position="145"/>
    </location>
</feature>
<feature type="binding site" evidence="10">
    <location>
        <position position="40"/>
    </location>
    <ligand>
        <name>Mg(2+)</name>
        <dbReference type="ChEBI" id="CHEBI:18420"/>
        <label>1</label>
    </ligand>
</feature>
<organism evidence="14">
    <name type="scientific">Xenopus tropicalis</name>
    <name type="common">Western clawed frog</name>
    <name type="synonym">Silurana tropicalis</name>
    <dbReference type="NCBI Taxonomy" id="8364"/>
    <lineage>
        <taxon>Eukaryota</taxon>
        <taxon>Metazoa</taxon>
        <taxon>Chordata</taxon>
        <taxon>Craniata</taxon>
        <taxon>Vertebrata</taxon>
        <taxon>Euteleostomi</taxon>
        <taxon>Amphibia</taxon>
        <taxon>Batrachia</taxon>
        <taxon>Anura</taxon>
        <taxon>Pipoidea</taxon>
        <taxon>Pipidae</taxon>
        <taxon>Xenopodinae</taxon>
        <taxon>Xenopus</taxon>
        <taxon>Silurana</taxon>
    </lineage>
</organism>
<dbReference type="Ensembl" id="ENSXETT00000107754">
    <property type="protein sequence ID" value="ENSXETP00000108867"/>
    <property type="gene ID" value="ENSXETG00000044470"/>
</dbReference>
<dbReference type="GeneTree" id="ENSGT00950000183016"/>
<dbReference type="Gene3D" id="3.60.10.10">
    <property type="entry name" value="Endonuclease/exonuclease/phosphatase"/>
    <property type="match status" value="1"/>
</dbReference>
<dbReference type="InterPro" id="IPR004808">
    <property type="entry name" value="AP_endonuc_1"/>
</dbReference>
<keyword evidence="5" id="KW-0227">DNA damage</keyword>
<evidence type="ECO:0000256" key="7">
    <source>
        <dbReference type="ARBA" id="ARBA00022842"/>
    </source>
</evidence>
<evidence type="ECO:0000256" key="5">
    <source>
        <dbReference type="ARBA" id="ARBA00022763"/>
    </source>
</evidence>
<feature type="binding site" evidence="10">
    <location>
        <position position="11"/>
    </location>
    <ligand>
        <name>Mg(2+)</name>
        <dbReference type="ChEBI" id="CHEBI:18420"/>
        <label>1</label>
    </ligand>
</feature>
<protein>
    <recommendedName>
        <fullName evidence="3">exodeoxyribonuclease III</fullName>
        <ecNumber evidence="3">3.1.11.2</ecNumber>
    </recommendedName>
</protein>
<keyword evidence="6" id="KW-0378">Hydrolase</keyword>